<gene>
    <name evidence="2" type="ORF">LS71_008205</name>
</gene>
<protein>
    <submittedName>
        <fullName evidence="2">Uncharacterized protein</fullName>
    </submittedName>
</protein>
<dbReference type="OrthoDB" id="5329935at2"/>
<evidence type="ECO:0000313" key="3">
    <source>
        <dbReference type="Proteomes" id="UP000029733"/>
    </source>
</evidence>
<keyword evidence="1" id="KW-0472">Membrane</keyword>
<keyword evidence="1" id="KW-1133">Transmembrane helix</keyword>
<name>A0A4U8T752_9HELI</name>
<dbReference type="RefSeq" id="WP_052058182.1">
    <property type="nucleotide sequence ID" value="NZ_JRPR02000008.1"/>
</dbReference>
<reference evidence="2 3" key="1">
    <citation type="journal article" date="2014" name="Genome Announc.">
        <title>Draft genome sequences of eight enterohepatic helicobacter species isolated from both laboratory and wild rodents.</title>
        <authorList>
            <person name="Sheh A."/>
            <person name="Shen Z."/>
            <person name="Fox J.G."/>
        </authorList>
    </citation>
    <scope>NUCLEOTIDE SEQUENCE [LARGE SCALE GENOMIC DNA]</scope>
    <source>
        <strain evidence="2 3">MIT 09-6949</strain>
    </source>
</reference>
<keyword evidence="1" id="KW-0812">Transmembrane</keyword>
<feature type="transmembrane region" description="Helical" evidence="1">
    <location>
        <begin position="32"/>
        <end position="48"/>
    </location>
</feature>
<dbReference type="EMBL" id="JRPR02000008">
    <property type="protein sequence ID" value="TLD95480.1"/>
    <property type="molecule type" value="Genomic_DNA"/>
</dbReference>
<keyword evidence="3" id="KW-1185">Reference proteome</keyword>
<feature type="transmembrane region" description="Helical" evidence="1">
    <location>
        <begin position="60"/>
        <end position="83"/>
    </location>
</feature>
<evidence type="ECO:0000256" key="1">
    <source>
        <dbReference type="SAM" id="Phobius"/>
    </source>
</evidence>
<dbReference type="AlphaFoldDB" id="A0A4U8T752"/>
<organism evidence="2 3">
    <name type="scientific">Helicobacter jaachi</name>
    <dbReference type="NCBI Taxonomy" id="1677920"/>
    <lineage>
        <taxon>Bacteria</taxon>
        <taxon>Pseudomonadati</taxon>
        <taxon>Campylobacterota</taxon>
        <taxon>Epsilonproteobacteria</taxon>
        <taxon>Campylobacterales</taxon>
        <taxon>Helicobacteraceae</taxon>
        <taxon>Helicobacter</taxon>
    </lineage>
</organism>
<accession>A0A4U8T752</accession>
<sequence>MSKNDKKEQKLYENYVNEVNNRIKTNQESQDKMILTISSALLALLPFVLEKLRLNYLTQTLVICLIVSNTISLIAVLLSFYFCTKGNKDDVKYAEEYYLQHKNDSLNKKSRWTNAGIFCNSVSLVMFAITLIIFATIVTIYFCNKE</sequence>
<comment type="caution">
    <text evidence="2">The sequence shown here is derived from an EMBL/GenBank/DDBJ whole genome shotgun (WGS) entry which is preliminary data.</text>
</comment>
<evidence type="ECO:0000313" key="2">
    <source>
        <dbReference type="EMBL" id="TLD95480.1"/>
    </source>
</evidence>
<proteinExistence type="predicted"/>
<dbReference type="Proteomes" id="UP000029733">
    <property type="component" value="Unassembled WGS sequence"/>
</dbReference>
<feature type="transmembrane region" description="Helical" evidence="1">
    <location>
        <begin position="117"/>
        <end position="142"/>
    </location>
</feature>